<gene>
    <name evidence="1" type="ORF">Psuf_056170</name>
</gene>
<dbReference type="AlphaFoldDB" id="A0A6F8YQE9"/>
<organism evidence="1 2">
    <name type="scientific">Phytohabitans suffuscus</name>
    <dbReference type="NCBI Taxonomy" id="624315"/>
    <lineage>
        <taxon>Bacteria</taxon>
        <taxon>Bacillati</taxon>
        <taxon>Actinomycetota</taxon>
        <taxon>Actinomycetes</taxon>
        <taxon>Micromonosporales</taxon>
        <taxon>Micromonosporaceae</taxon>
    </lineage>
</organism>
<sequence length="101" mass="10661">MHDLGPTAPAGHPPLGPWQTRLTVLRHLTPAAVPLLAAADVLIVQRLSAPEATLLGSALGMRGDLASRLPAMDDEMVAAFGAGSVRYTWLTPTPIERQLFG</sequence>
<dbReference type="EMBL" id="AP022871">
    <property type="protein sequence ID" value="BCB88304.1"/>
    <property type="molecule type" value="Genomic_DNA"/>
</dbReference>
<proteinExistence type="predicted"/>
<accession>A0A6F8YQE9</accession>
<evidence type="ECO:0000313" key="1">
    <source>
        <dbReference type="EMBL" id="BCB88304.1"/>
    </source>
</evidence>
<keyword evidence="2" id="KW-1185">Reference proteome</keyword>
<reference evidence="1 2" key="2">
    <citation type="submission" date="2020-03" db="EMBL/GenBank/DDBJ databases">
        <authorList>
            <person name="Ichikawa N."/>
            <person name="Kimura A."/>
            <person name="Kitahashi Y."/>
            <person name="Uohara A."/>
        </authorList>
    </citation>
    <scope>NUCLEOTIDE SEQUENCE [LARGE SCALE GENOMIC DNA]</scope>
    <source>
        <strain evidence="1 2">NBRC 105367</strain>
    </source>
</reference>
<name>A0A6F8YQE9_9ACTN</name>
<dbReference type="RefSeq" id="WP_232075066.1">
    <property type="nucleotide sequence ID" value="NZ_AP022871.1"/>
</dbReference>
<dbReference type="KEGG" id="psuu:Psuf_056170"/>
<protein>
    <submittedName>
        <fullName evidence="1">Uncharacterized protein</fullName>
    </submittedName>
</protein>
<dbReference type="Proteomes" id="UP000503011">
    <property type="component" value="Chromosome"/>
</dbReference>
<reference evidence="1 2" key="1">
    <citation type="submission" date="2020-03" db="EMBL/GenBank/DDBJ databases">
        <title>Whole genome shotgun sequence of Phytohabitans suffuscus NBRC 105367.</title>
        <authorList>
            <person name="Komaki H."/>
            <person name="Tamura T."/>
        </authorList>
    </citation>
    <scope>NUCLEOTIDE SEQUENCE [LARGE SCALE GENOMIC DNA]</scope>
    <source>
        <strain evidence="1 2">NBRC 105367</strain>
    </source>
</reference>
<evidence type="ECO:0000313" key="2">
    <source>
        <dbReference type="Proteomes" id="UP000503011"/>
    </source>
</evidence>